<accession>A0A7V8V7P0</accession>
<dbReference type="RefSeq" id="WP_390814345.1">
    <property type="nucleotide sequence ID" value="NZ_JABRWO010000010.1"/>
</dbReference>
<protein>
    <submittedName>
        <fullName evidence="2">Uncharacterized protein</fullName>
    </submittedName>
</protein>
<keyword evidence="3" id="KW-1185">Reference proteome</keyword>
<reference evidence="2 3" key="1">
    <citation type="submission" date="2020-05" db="EMBL/GenBank/DDBJ databases">
        <title>Bremerella alba sp. nov., a novel planctomycete isolated from the surface of the macroalga Fucus spiralis.</title>
        <authorList>
            <person name="Godinho O."/>
            <person name="Botelho R."/>
            <person name="Albuquerque L."/>
            <person name="Wiegand S."/>
            <person name="Da Costa M.S."/>
            <person name="Lobo-Da-Cunha A."/>
            <person name="Jogler C."/>
            <person name="Lage O.M."/>
        </authorList>
    </citation>
    <scope>NUCLEOTIDE SEQUENCE [LARGE SCALE GENOMIC DNA]</scope>
    <source>
        <strain evidence="2 3">FF15</strain>
    </source>
</reference>
<dbReference type="Proteomes" id="UP000551616">
    <property type="component" value="Unassembled WGS sequence"/>
</dbReference>
<dbReference type="AlphaFoldDB" id="A0A7V8V7P0"/>
<feature type="region of interest" description="Disordered" evidence="1">
    <location>
        <begin position="1"/>
        <end position="91"/>
    </location>
</feature>
<feature type="compositionally biased region" description="Low complexity" evidence="1">
    <location>
        <begin position="1"/>
        <end position="26"/>
    </location>
</feature>
<gene>
    <name evidence="2" type="ORF">HOV93_36620</name>
</gene>
<feature type="compositionally biased region" description="Basic and acidic residues" evidence="1">
    <location>
        <begin position="64"/>
        <end position="91"/>
    </location>
</feature>
<evidence type="ECO:0000313" key="2">
    <source>
        <dbReference type="EMBL" id="MBA2116472.1"/>
    </source>
</evidence>
<evidence type="ECO:0000313" key="3">
    <source>
        <dbReference type="Proteomes" id="UP000551616"/>
    </source>
</evidence>
<dbReference type="EMBL" id="JABRWO010000010">
    <property type="protein sequence ID" value="MBA2116472.1"/>
    <property type="molecule type" value="Genomic_DNA"/>
</dbReference>
<comment type="caution">
    <text evidence="2">The sequence shown here is derived from an EMBL/GenBank/DDBJ whole genome shotgun (WGS) entry which is preliminary data.</text>
</comment>
<sequence length="163" mass="18321">MAKAKTTTSKTTASKTSTKGKSTKATNDTTVEQEVVMDRRRTDRRSKAAAEKTKKPEAPVAEAKGPEEGEPKMERREKVNRRRQIDPTTCERDYTNDEIEFMQALDAYKRSSGRMFPTCSEILEVIRDLGYSRGGSEIVESIEEPLVEEPMPAFSDEVPAIED</sequence>
<feature type="compositionally biased region" description="Basic and acidic residues" evidence="1">
    <location>
        <begin position="36"/>
        <end position="57"/>
    </location>
</feature>
<proteinExistence type="predicted"/>
<name>A0A7V8V7P0_9BACT</name>
<evidence type="ECO:0000256" key="1">
    <source>
        <dbReference type="SAM" id="MobiDB-lite"/>
    </source>
</evidence>
<organism evidence="2 3">
    <name type="scientific">Bremerella alba</name>
    <dbReference type="NCBI Taxonomy" id="980252"/>
    <lineage>
        <taxon>Bacteria</taxon>
        <taxon>Pseudomonadati</taxon>
        <taxon>Planctomycetota</taxon>
        <taxon>Planctomycetia</taxon>
        <taxon>Pirellulales</taxon>
        <taxon>Pirellulaceae</taxon>
        <taxon>Bremerella</taxon>
    </lineage>
</organism>